<comment type="caution">
    <text evidence="1">The sequence shown here is derived from an EMBL/GenBank/DDBJ whole genome shotgun (WGS) entry which is preliminary data.</text>
</comment>
<dbReference type="InterPro" id="IPR032675">
    <property type="entry name" value="LRR_dom_sf"/>
</dbReference>
<dbReference type="AlphaFoldDB" id="A0AAD7F130"/>
<reference evidence="1" key="1">
    <citation type="submission" date="2023-03" db="EMBL/GenBank/DDBJ databases">
        <title>Massive genome expansion in bonnet fungi (Mycena s.s.) driven by repeated elements and novel gene families across ecological guilds.</title>
        <authorList>
            <consortium name="Lawrence Berkeley National Laboratory"/>
            <person name="Harder C.B."/>
            <person name="Miyauchi S."/>
            <person name="Viragh M."/>
            <person name="Kuo A."/>
            <person name="Thoen E."/>
            <person name="Andreopoulos B."/>
            <person name="Lu D."/>
            <person name="Skrede I."/>
            <person name="Drula E."/>
            <person name="Henrissat B."/>
            <person name="Morin E."/>
            <person name="Kohler A."/>
            <person name="Barry K."/>
            <person name="LaButti K."/>
            <person name="Morin E."/>
            <person name="Salamov A."/>
            <person name="Lipzen A."/>
            <person name="Mereny Z."/>
            <person name="Hegedus B."/>
            <person name="Baldrian P."/>
            <person name="Stursova M."/>
            <person name="Weitz H."/>
            <person name="Taylor A."/>
            <person name="Grigoriev I.V."/>
            <person name="Nagy L.G."/>
            <person name="Martin F."/>
            <person name="Kauserud H."/>
        </authorList>
    </citation>
    <scope>NUCLEOTIDE SEQUENCE</scope>
    <source>
        <strain evidence="1">CBHHK002</strain>
    </source>
</reference>
<dbReference type="Proteomes" id="UP001218218">
    <property type="component" value="Unassembled WGS sequence"/>
</dbReference>
<evidence type="ECO:0000313" key="1">
    <source>
        <dbReference type="EMBL" id="KAJ7359776.1"/>
    </source>
</evidence>
<organism evidence="1 2">
    <name type="scientific">Mycena albidolilacea</name>
    <dbReference type="NCBI Taxonomy" id="1033008"/>
    <lineage>
        <taxon>Eukaryota</taxon>
        <taxon>Fungi</taxon>
        <taxon>Dikarya</taxon>
        <taxon>Basidiomycota</taxon>
        <taxon>Agaricomycotina</taxon>
        <taxon>Agaricomycetes</taxon>
        <taxon>Agaricomycetidae</taxon>
        <taxon>Agaricales</taxon>
        <taxon>Marasmiineae</taxon>
        <taxon>Mycenaceae</taxon>
        <taxon>Mycena</taxon>
    </lineage>
</organism>
<protein>
    <submittedName>
        <fullName evidence="1">Uncharacterized protein</fullName>
    </submittedName>
</protein>
<gene>
    <name evidence="1" type="ORF">DFH08DRAFT_417012</name>
</gene>
<dbReference type="SUPFAM" id="SSF52047">
    <property type="entry name" value="RNI-like"/>
    <property type="match status" value="1"/>
</dbReference>
<dbReference type="EMBL" id="JARIHO010000006">
    <property type="protein sequence ID" value="KAJ7359776.1"/>
    <property type="molecule type" value="Genomic_DNA"/>
</dbReference>
<dbReference type="Gene3D" id="3.80.10.10">
    <property type="entry name" value="Ribonuclease Inhibitor"/>
    <property type="match status" value="1"/>
</dbReference>
<sequence length="160" mass="17835">MPQRMDRVPEILPFVQRSSCSLKTLVLRLCTINFHLITFLRGLPSLTRLVIENDTFDSTLDQVALLDAKYGLCPNLTSLACSLVGSKGVDTNRFFAMAQSRFRLQPPSTSLKQLRLLGGSVEPCPLYIALKIQAMCDEGFDVSFVDPHEEDLLKGRGTFP</sequence>
<evidence type="ECO:0000313" key="2">
    <source>
        <dbReference type="Proteomes" id="UP001218218"/>
    </source>
</evidence>
<keyword evidence="2" id="KW-1185">Reference proteome</keyword>
<accession>A0AAD7F130</accession>
<name>A0AAD7F130_9AGAR</name>
<proteinExistence type="predicted"/>